<dbReference type="AlphaFoldDB" id="A0A6J0TLI9"/>
<keyword evidence="10" id="KW-0170">Cobalt</keyword>
<dbReference type="GO" id="GO:0005524">
    <property type="term" value="F:ATP binding"/>
    <property type="evidence" value="ECO:0007669"/>
    <property type="project" value="UniProtKB-KW"/>
</dbReference>
<dbReference type="EC" id="2.7.1.28" evidence="3"/>
<evidence type="ECO:0000256" key="13">
    <source>
        <dbReference type="ARBA" id="ARBA00046681"/>
    </source>
</evidence>
<evidence type="ECO:0000256" key="17">
    <source>
        <dbReference type="PIRSR" id="PIRSR612734-1"/>
    </source>
</evidence>
<accession>A0A6J0TLI9</accession>
<dbReference type="PANTHER" id="PTHR28629:SF4">
    <property type="entry name" value="TRIOKINASE_FMN CYCLASE"/>
    <property type="match status" value="1"/>
</dbReference>
<dbReference type="Gene3D" id="3.40.50.10440">
    <property type="entry name" value="Dihydroxyacetone kinase, domain 1"/>
    <property type="match status" value="1"/>
</dbReference>
<evidence type="ECO:0000256" key="2">
    <source>
        <dbReference type="ARBA" id="ARBA00012107"/>
    </source>
</evidence>
<evidence type="ECO:0000256" key="5">
    <source>
        <dbReference type="ARBA" id="ARBA00018932"/>
    </source>
</evidence>
<evidence type="ECO:0000256" key="3">
    <source>
        <dbReference type="ARBA" id="ARBA00012110"/>
    </source>
</evidence>
<dbReference type="GO" id="GO:0034012">
    <property type="term" value="F:FAD-AMP lyase (cyclizing) activity"/>
    <property type="evidence" value="ECO:0007669"/>
    <property type="project" value="UniProtKB-EC"/>
</dbReference>
<dbReference type="PROSITE" id="PS51480">
    <property type="entry name" value="DHAL"/>
    <property type="match status" value="1"/>
</dbReference>
<evidence type="ECO:0000256" key="10">
    <source>
        <dbReference type="ARBA" id="ARBA00023285"/>
    </source>
</evidence>
<dbReference type="GO" id="GO:0046872">
    <property type="term" value="F:metal ion binding"/>
    <property type="evidence" value="ECO:0007669"/>
    <property type="project" value="UniProtKB-KW"/>
</dbReference>
<dbReference type="NCBIfam" id="TIGR02361">
    <property type="entry name" value="dak_ATP"/>
    <property type="match status" value="1"/>
</dbReference>
<dbReference type="InterPro" id="IPR050861">
    <property type="entry name" value="Dihydroxyacetone_Kinase"/>
</dbReference>
<dbReference type="Pfam" id="PF02733">
    <property type="entry name" value="Dak1"/>
    <property type="match status" value="1"/>
</dbReference>
<dbReference type="InterPro" id="IPR012734">
    <property type="entry name" value="DhaK_ATP"/>
</dbReference>
<comment type="function">
    <text evidence="12">Catalyzes both the phosphorylation of dihydroxyacetone and of glyceraldehyde, and the splitting of ribonucleoside diphosphate-X compounds among which FAD is the best substrate. Represses IFIH1-mediated cellular antiviral response.</text>
</comment>
<comment type="catalytic activity">
    <reaction evidence="15">
        <text>FAD = riboflavin cyclic-4',5'-phosphate + AMP + H(+)</text>
        <dbReference type="Rhea" id="RHEA:13729"/>
        <dbReference type="ChEBI" id="CHEBI:15378"/>
        <dbReference type="ChEBI" id="CHEBI:57692"/>
        <dbReference type="ChEBI" id="CHEBI:76202"/>
        <dbReference type="ChEBI" id="CHEBI:456215"/>
        <dbReference type="EC" id="4.6.1.15"/>
    </reaction>
</comment>
<feature type="binding site" evidence="18">
    <location>
        <position position="110"/>
    </location>
    <ligand>
        <name>substrate</name>
    </ligand>
</feature>
<dbReference type="GeneID" id="110078319"/>
<dbReference type="EC" id="4.6.1.15" evidence="4"/>
<evidence type="ECO:0000256" key="14">
    <source>
        <dbReference type="ARBA" id="ARBA00047974"/>
    </source>
</evidence>
<evidence type="ECO:0000313" key="22">
    <source>
        <dbReference type="Proteomes" id="UP001652642"/>
    </source>
</evidence>
<comment type="catalytic activity">
    <reaction evidence="16">
        <text>dihydroxyacetone + ATP = dihydroxyacetone phosphate + ADP + H(+)</text>
        <dbReference type="Rhea" id="RHEA:15773"/>
        <dbReference type="ChEBI" id="CHEBI:15378"/>
        <dbReference type="ChEBI" id="CHEBI:16016"/>
        <dbReference type="ChEBI" id="CHEBI:30616"/>
        <dbReference type="ChEBI" id="CHEBI:57642"/>
        <dbReference type="ChEBI" id="CHEBI:456216"/>
        <dbReference type="EC" id="2.7.1.29"/>
    </reaction>
</comment>
<feature type="region of interest" description="Disordered" evidence="19">
    <location>
        <begin position="339"/>
        <end position="374"/>
    </location>
</feature>
<dbReference type="EC" id="2.7.1.29" evidence="2"/>
<evidence type="ECO:0000256" key="7">
    <source>
        <dbReference type="ARBA" id="ARBA00022741"/>
    </source>
</evidence>
<dbReference type="SUPFAM" id="SSF101473">
    <property type="entry name" value="DhaL-like"/>
    <property type="match status" value="1"/>
</dbReference>
<evidence type="ECO:0000256" key="1">
    <source>
        <dbReference type="ARBA" id="ARBA00001941"/>
    </source>
</evidence>
<reference evidence="22 23" key="1">
    <citation type="submission" date="2025-05" db="UniProtKB">
        <authorList>
            <consortium name="RefSeq"/>
        </authorList>
    </citation>
    <scope>NUCLEOTIDE SEQUENCE [LARGE SCALE GENOMIC DNA]</scope>
</reference>
<dbReference type="InterPro" id="IPR004007">
    <property type="entry name" value="DhaL_dom"/>
</dbReference>
<organism evidence="22 23">
    <name type="scientific">Pogona vitticeps</name>
    <name type="common">central bearded dragon</name>
    <dbReference type="NCBI Taxonomy" id="103695"/>
    <lineage>
        <taxon>Eukaryota</taxon>
        <taxon>Metazoa</taxon>
        <taxon>Chordata</taxon>
        <taxon>Craniata</taxon>
        <taxon>Vertebrata</taxon>
        <taxon>Euteleostomi</taxon>
        <taxon>Lepidosauria</taxon>
        <taxon>Squamata</taxon>
        <taxon>Bifurcata</taxon>
        <taxon>Unidentata</taxon>
        <taxon>Episquamata</taxon>
        <taxon>Toxicofera</taxon>
        <taxon>Iguania</taxon>
        <taxon>Acrodonta</taxon>
        <taxon>Agamidae</taxon>
        <taxon>Amphibolurinae</taxon>
        <taxon>Pogona</taxon>
    </lineage>
</organism>
<evidence type="ECO:0000256" key="11">
    <source>
        <dbReference type="ARBA" id="ARBA00032426"/>
    </source>
</evidence>
<evidence type="ECO:0000256" key="4">
    <source>
        <dbReference type="ARBA" id="ARBA00012578"/>
    </source>
</evidence>
<dbReference type="NCBIfam" id="NF011049">
    <property type="entry name" value="PRK14479.1"/>
    <property type="match status" value="1"/>
</dbReference>
<dbReference type="RefSeq" id="XP_020647985.2">
    <property type="nucleotide sequence ID" value="XM_020792326.2"/>
</dbReference>
<dbReference type="GO" id="GO:0019563">
    <property type="term" value="P:glycerol catabolic process"/>
    <property type="evidence" value="ECO:0007669"/>
    <property type="project" value="TreeGrafter"/>
</dbReference>
<evidence type="ECO:0000256" key="19">
    <source>
        <dbReference type="SAM" id="MobiDB-lite"/>
    </source>
</evidence>
<evidence type="ECO:0000313" key="23">
    <source>
        <dbReference type="RefSeq" id="XP_020647985.2"/>
    </source>
</evidence>
<dbReference type="PANTHER" id="PTHR28629">
    <property type="entry name" value="TRIOKINASE/FMN CYCLASE"/>
    <property type="match status" value="1"/>
</dbReference>
<dbReference type="GO" id="GO:0050354">
    <property type="term" value="F:triokinase activity"/>
    <property type="evidence" value="ECO:0007669"/>
    <property type="project" value="UniProtKB-EC"/>
</dbReference>
<keyword evidence="6" id="KW-0808">Transferase</keyword>
<feature type="domain" description="DhaK" evidence="21">
    <location>
        <begin position="10"/>
        <end position="337"/>
    </location>
</feature>
<feature type="active site" description="Tele-hemiaminal-histidine intermediate" evidence="17">
    <location>
        <position position="222"/>
    </location>
</feature>
<dbReference type="KEGG" id="pvt:110078319"/>
<comment type="subunit">
    <text evidence="13">Homodimer. Interacts with IFIH1 (via the CARD domains), the interaction is inhibited by viral infection.</text>
</comment>
<dbReference type="OrthoDB" id="1724672at2759"/>
<keyword evidence="9" id="KW-0067">ATP-binding</keyword>
<gene>
    <name evidence="23 24" type="primary">TKFC</name>
</gene>
<feature type="binding site" evidence="18">
    <location>
        <position position="115"/>
    </location>
    <ligand>
        <name>substrate</name>
    </ligand>
</feature>
<evidence type="ECO:0000256" key="15">
    <source>
        <dbReference type="ARBA" id="ARBA00048526"/>
    </source>
</evidence>
<dbReference type="GO" id="GO:0005829">
    <property type="term" value="C:cytosol"/>
    <property type="evidence" value="ECO:0007669"/>
    <property type="project" value="TreeGrafter"/>
</dbReference>
<evidence type="ECO:0000256" key="6">
    <source>
        <dbReference type="ARBA" id="ARBA00022679"/>
    </source>
</evidence>
<evidence type="ECO:0000256" key="18">
    <source>
        <dbReference type="PIRSR" id="PIRSR612734-2"/>
    </source>
</evidence>
<keyword evidence="8" id="KW-0418">Kinase</keyword>
<keyword evidence="22" id="KW-1185">Reference proteome</keyword>
<evidence type="ECO:0000256" key="16">
    <source>
        <dbReference type="ARBA" id="ARBA00048898"/>
    </source>
</evidence>
<evidence type="ECO:0000256" key="9">
    <source>
        <dbReference type="ARBA" id="ARBA00022840"/>
    </source>
</evidence>
<feature type="domain" description="DhaL" evidence="20">
    <location>
        <begin position="372"/>
        <end position="571"/>
    </location>
</feature>
<protein>
    <recommendedName>
        <fullName evidence="5">Triokinase/FMN cyclase</fullName>
        <ecNumber evidence="3">2.7.1.28</ecNumber>
        <ecNumber evidence="2">2.7.1.29</ecNumber>
        <ecNumber evidence="4">4.6.1.15</ecNumber>
    </recommendedName>
    <alternativeName>
        <fullName evidence="11">Bifunctional ATP-dependent dihydroxyacetone kinase/FAD-AMP lyase (cyclizing)</fullName>
    </alternativeName>
</protein>
<dbReference type="CTD" id="26007"/>
<proteinExistence type="predicted"/>
<comment type="catalytic activity">
    <reaction evidence="14">
        <text>D-glyceraldehyde + ATP = D-glyceraldehyde 3-phosphate + ADP + H(+)</text>
        <dbReference type="Rhea" id="RHEA:13941"/>
        <dbReference type="ChEBI" id="CHEBI:15378"/>
        <dbReference type="ChEBI" id="CHEBI:17378"/>
        <dbReference type="ChEBI" id="CHEBI:30616"/>
        <dbReference type="ChEBI" id="CHEBI:59776"/>
        <dbReference type="ChEBI" id="CHEBI:456216"/>
        <dbReference type="EC" id="2.7.1.28"/>
    </reaction>
</comment>
<dbReference type="InterPro" id="IPR036117">
    <property type="entry name" value="DhaL_dom_sf"/>
</dbReference>
<dbReference type="RefSeq" id="XP_020647987.2">
    <property type="nucleotide sequence ID" value="XM_020792328.2"/>
</dbReference>
<dbReference type="Pfam" id="PF02734">
    <property type="entry name" value="Dak2"/>
    <property type="match status" value="1"/>
</dbReference>
<comment type="cofactor">
    <cofactor evidence="1">
        <name>Co(2+)</name>
        <dbReference type="ChEBI" id="CHEBI:48828"/>
    </cofactor>
</comment>
<keyword evidence="7" id="KW-0547">Nucleotide-binding</keyword>
<name>A0A6J0TLI9_9SAUR</name>
<evidence type="ECO:0000259" key="20">
    <source>
        <dbReference type="PROSITE" id="PS51480"/>
    </source>
</evidence>
<sequence>MQGSKKLVNTILGCADDSLAGIVACNPHLQLLQGHRVALRSDLENVQGKVALISGGGSGHEPAHAGYIGKGMLTGVVAGPVFTSPAVGSILAAIRAVKEAGAVGILLIVKNYTGDRLNFGLALEQARAEGITVDMVVVGDDSAFITQKKAGRRGLCGTVLIHKVAGALAEAGVGLNEIVRRVTAVKGEMGTLGVSLSPCSVPGSRPTFELAADEVELGLGIHGEAGVRRMKVTSADQIVKIMLDQMTNASSASRLQVRPGDSVVLVVNNLGGLSYLELGIVAGSAVHYLENKGVHIARAYVGSFMTALEMAGVSLTLLLVDDEILSLLDSDTSAVAWSQPAKVPVSGQRRERRAPKEAPEEEESSPQEPASPHMKNVLESVCNTLLGLQEELNDLDRATGDGDCGSTHARAARAIQEWLDAKPLPGHPSQLLSVLAKLLLEKMGGSSGALYGLFLIAAAQPLRIDSDLPAWSFAMDAGINAMMRYGGAEPGDRTMLDSLCAAAEELRALKNPKINPLEILAKAVKEAEAAAESTKHMKAAAGRASYISSARLEQPDPGAVAVAAILRAVLEGLQVKPV</sequence>
<feature type="binding site" evidence="18">
    <location>
        <begin position="57"/>
        <end position="60"/>
    </location>
    <ligand>
        <name>substrate</name>
    </ligand>
</feature>
<dbReference type="Gene3D" id="3.30.1180.20">
    <property type="entry name" value="Dihydroxyacetone kinase, domain 2"/>
    <property type="match status" value="1"/>
</dbReference>
<dbReference type="Proteomes" id="UP001652642">
    <property type="component" value="Chromosome 1"/>
</dbReference>
<evidence type="ECO:0000313" key="24">
    <source>
        <dbReference type="RefSeq" id="XP_020647987.2"/>
    </source>
</evidence>
<dbReference type="SUPFAM" id="SSF82549">
    <property type="entry name" value="DAK1/DegV-like"/>
    <property type="match status" value="1"/>
</dbReference>
<evidence type="ECO:0000259" key="21">
    <source>
        <dbReference type="PROSITE" id="PS51481"/>
    </source>
</evidence>
<evidence type="ECO:0000256" key="8">
    <source>
        <dbReference type="ARBA" id="ARBA00022777"/>
    </source>
</evidence>
<dbReference type="InterPro" id="IPR004006">
    <property type="entry name" value="DhaK_dom"/>
</dbReference>
<evidence type="ECO:0000256" key="12">
    <source>
        <dbReference type="ARBA" id="ARBA00045490"/>
    </source>
</evidence>
<dbReference type="GO" id="GO:0004371">
    <property type="term" value="F:glycerone kinase activity"/>
    <property type="evidence" value="ECO:0007669"/>
    <property type="project" value="UniProtKB-EC"/>
</dbReference>
<dbReference type="Gene3D" id="1.25.40.340">
    <property type="match status" value="1"/>
</dbReference>
<dbReference type="SMART" id="SM01120">
    <property type="entry name" value="Dak2"/>
    <property type="match status" value="1"/>
</dbReference>
<dbReference type="PROSITE" id="PS51481">
    <property type="entry name" value="DHAK"/>
    <property type="match status" value="1"/>
</dbReference>